<organism evidence="4 5">
    <name type="scientific">Metschnikowia bicuspidata var. bicuspidata NRRL YB-4993</name>
    <dbReference type="NCBI Taxonomy" id="869754"/>
    <lineage>
        <taxon>Eukaryota</taxon>
        <taxon>Fungi</taxon>
        <taxon>Dikarya</taxon>
        <taxon>Ascomycota</taxon>
        <taxon>Saccharomycotina</taxon>
        <taxon>Pichiomycetes</taxon>
        <taxon>Metschnikowiaceae</taxon>
        <taxon>Metschnikowia</taxon>
    </lineage>
</organism>
<dbReference type="InterPro" id="IPR011701">
    <property type="entry name" value="MFS"/>
</dbReference>
<feature type="transmembrane region" description="Helical" evidence="2">
    <location>
        <begin position="180"/>
        <end position="199"/>
    </location>
</feature>
<dbReference type="PROSITE" id="PS50850">
    <property type="entry name" value="MFS"/>
    <property type="match status" value="1"/>
</dbReference>
<dbReference type="EMBL" id="LXTC01000006">
    <property type="protein sequence ID" value="OBA19523.1"/>
    <property type="molecule type" value="Genomic_DNA"/>
</dbReference>
<sequence length="458" mass="49660">MYLTFLATSLDVKLLLFSVFLRKASFGLTNQVLTLFLESVGVSKPKIGTFMTLTLVGDTAISFLLTWFSDHLGRRLVMVAGCVLMLASGLVFAKFENFWVLLSAAIFGVISTSGDETGPFKTVEEACLSQLTSPMQRAHVFAIYGLLGTFGSAVGSSACGFLIEYWILSAGWTLQACYRAVFIGYAGVALAKLALALCLSNNCEISQLPIKILAQHLTSDSNFDLMDGALITEESSLLGTEVSQDVEEALGPKTITPKYGISAQSRKHLARLLVVFMLDSFGYGFMPPAWIVYYFRTVFKASPSALGNLFFFTNMVDSLSSLVSAFTFSIFGPVKAILVAQLPSAVFFTSIPFCSSYLLAAAFYFLFCACATMDVVPRQILLTTIIPKEDLIKVLGVVNIAKTFARCVGPIFTGNLAEKGLLYVAFIVNGACLFLADTILGVSFVHLDGEILSLHKQQ</sequence>
<dbReference type="AlphaFoldDB" id="A0A1A0H6I5"/>
<feature type="transmembrane region" description="Helical" evidence="2">
    <location>
        <begin position="421"/>
        <end position="447"/>
    </location>
</feature>
<dbReference type="PANTHER" id="PTHR23520">
    <property type="entry name" value="TRANSPORTER, PUTATIVE (AFU_ORTHOLOGUE AFUA_3G04000)-RELATED"/>
    <property type="match status" value="1"/>
</dbReference>
<keyword evidence="2" id="KW-1133">Transmembrane helix</keyword>
<feature type="transmembrane region" description="Helical" evidence="2">
    <location>
        <begin position="75"/>
        <end position="93"/>
    </location>
</feature>
<name>A0A1A0H6I5_9ASCO</name>
<feature type="transmembrane region" description="Helical" evidence="2">
    <location>
        <begin position="346"/>
        <end position="367"/>
    </location>
</feature>
<evidence type="ECO:0000313" key="5">
    <source>
        <dbReference type="Proteomes" id="UP000092555"/>
    </source>
</evidence>
<comment type="subcellular location">
    <subcellularLocation>
        <location evidence="1">Membrane</location>
        <topology evidence="1">Multi-pass membrane protein</topology>
    </subcellularLocation>
</comment>
<dbReference type="InterPro" id="IPR036259">
    <property type="entry name" value="MFS_trans_sf"/>
</dbReference>
<dbReference type="SUPFAM" id="SSF103473">
    <property type="entry name" value="MFS general substrate transporter"/>
    <property type="match status" value="1"/>
</dbReference>
<feature type="transmembrane region" description="Helical" evidence="2">
    <location>
        <begin position="49"/>
        <end position="69"/>
    </location>
</feature>
<accession>A0A1A0H6I5</accession>
<dbReference type="GO" id="GO:0000329">
    <property type="term" value="C:fungal-type vacuole membrane"/>
    <property type="evidence" value="ECO:0007669"/>
    <property type="project" value="TreeGrafter"/>
</dbReference>
<dbReference type="Gene3D" id="1.20.1250.20">
    <property type="entry name" value="MFS general substrate transporter like domains"/>
    <property type="match status" value="2"/>
</dbReference>
<dbReference type="GO" id="GO:0022857">
    <property type="term" value="F:transmembrane transporter activity"/>
    <property type="evidence" value="ECO:0007669"/>
    <property type="project" value="InterPro"/>
</dbReference>
<dbReference type="RefSeq" id="XP_018710051.1">
    <property type="nucleotide sequence ID" value="XM_018855088.1"/>
</dbReference>
<evidence type="ECO:0000259" key="3">
    <source>
        <dbReference type="PROSITE" id="PS50850"/>
    </source>
</evidence>
<keyword evidence="5" id="KW-1185">Reference proteome</keyword>
<dbReference type="GeneID" id="30028064"/>
<evidence type="ECO:0000256" key="1">
    <source>
        <dbReference type="ARBA" id="ARBA00004141"/>
    </source>
</evidence>
<reference evidence="4 5" key="1">
    <citation type="submission" date="2016-05" db="EMBL/GenBank/DDBJ databases">
        <title>Comparative genomics of biotechnologically important yeasts.</title>
        <authorList>
            <consortium name="DOE Joint Genome Institute"/>
            <person name="Riley R."/>
            <person name="Haridas S."/>
            <person name="Wolfe K.H."/>
            <person name="Lopes M.R."/>
            <person name="Hittinger C.T."/>
            <person name="Goker M."/>
            <person name="Salamov A."/>
            <person name="Wisecaver J."/>
            <person name="Long T.M."/>
            <person name="Aerts A.L."/>
            <person name="Barry K."/>
            <person name="Choi C."/>
            <person name="Clum A."/>
            <person name="Coughlan A.Y."/>
            <person name="Deshpande S."/>
            <person name="Douglass A.P."/>
            <person name="Hanson S.J."/>
            <person name="Klenk H.-P."/>
            <person name="LaButti K."/>
            <person name="Lapidus A."/>
            <person name="Lindquist E."/>
            <person name="Lipzen A."/>
            <person name="Meier-kolthoff J.P."/>
            <person name="Ohm R.A."/>
            <person name="Otillar R.P."/>
            <person name="Pangilinan J."/>
            <person name="Peng Y."/>
            <person name="Rokas A."/>
            <person name="Rosa C.A."/>
            <person name="Scheuner C."/>
            <person name="Sibirny A.A."/>
            <person name="Slot J.C."/>
            <person name="Stielow J.B."/>
            <person name="Sun H."/>
            <person name="Kurtzman C.P."/>
            <person name="Blackwell M."/>
            <person name="Grigoriev I.V."/>
            <person name="Jeffries T.W."/>
        </authorList>
    </citation>
    <scope>NUCLEOTIDE SEQUENCE [LARGE SCALE GENOMIC DNA]</scope>
    <source>
        <strain evidence="4 5">NRRL YB-4993</strain>
    </source>
</reference>
<evidence type="ECO:0000313" key="4">
    <source>
        <dbReference type="EMBL" id="OBA19523.1"/>
    </source>
</evidence>
<proteinExistence type="predicted"/>
<evidence type="ECO:0000256" key="2">
    <source>
        <dbReference type="SAM" id="Phobius"/>
    </source>
</evidence>
<dbReference type="PANTHER" id="PTHR23520:SF2">
    <property type="entry name" value="ABR173CP"/>
    <property type="match status" value="1"/>
</dbReference>
<comment type="caution">
    <text evidence="4">The sequence shown here is derived from an EMBL/GenBank/DDBJ whole genome shotgun (WGS) entry which is preliminary data.</text>
</comment>
<dbReference type="Pfam" id="PF07690">
    <property type="entry name" value="MFS_1"/>
    <property type="match status" value="2"/>
</dbReference>
<keyword evidence="2" id="KW-0812">Transmembrane</keyword>
<protein>
    <submittedName>
        <fullName evidence="4">MFS general substrate transporter</fullName>
    </submittedName>
</protein>
<keyword evidence="2" id="KW-0472">Membrane</keyword>
<feature type="transmembrane region" description="Helical" evidence="2">
    <location>
        <begin position="315"/>
        <end position="334"/>
    </location>
</feature>
<feature type="domain" description="Major facilitator superfamily (MFS) profile" evidence="3">
    <location>
        <begin position="1"/>
        <end position="448"/>
    </location>
</feature>
<dbReference type="OrthoDB" id="10027823at2759"/>
<dbReference type="InterPro" id="IPR020846">
    <property type="entry name" value="MFS_dom"/>
</dbReference>
<gene>
    <name evidence="4" type="ORF">METBIDRAFT_216085</name>
</gene>
<feature type="transmembrane region" description="Helical" evidence="2">
    <location>
        <begin position="141"/>
        <end position="168"/>
    </location>
</feature>
<dbReference type="Proteomes" id="UP000092555">
    <property type="component" value="Unassembled WGS sequence"/>
</dbReference>
<dbReference type="STRING" id="869754.A0A1A0H6I5"/>
<feature type="transmembrane region" description="Helical" evidence="2">
    <location>
        <begin position="272"/>
        <end position="295"/>
    </location>
</feature>